<name>A0ABS8YA64_9BACL</name>
<dbReference type="RefSeq" id="WP_233695966.1">
    <property type="nucleotide sequence ID" value="NZ_JAJNBZ010000003.1"/>
</dbReference>
<dbReference type="SUPFAM" id="SSF56281">
    <property type="entry name" value="Metallo-hydrolase/oxidoreductase"/>
    <property type="match status" value="1"/>
</dbReference>
<feature type="domain" description="Metallo-beta-lactamase" evidence="5">
    <location>
        <begin position="80"/>
        <end position="281"/>
    </location>
</feature>
<dbReference type="EMBL" id="JAJNBZ010000003">
    <property type="protein sequence ID" value="MCE5168785.1"/>
    <property type="molecule type" value="Genomic_DNA"/>
</dbReference>
<evidence type="ECO:0000313" key="6">
    <source>
        <dbReference type="EMBL" id="MCE5168785.1"/>
    </source>
</evidence>
<dbReference type="PANTHER" id="PTHR42663">
    <property type="entry name" value="HYDROLASE C777.06C-RELATED-RELATED"/>
    <property type="match status" value="1"/>
</dbReference>
<comment type="catalytic activity">
    <reaction evidence="3">
        <text>3',5'-cyclic UMP + H2O = UMP + H(+)</text>
        <dbReference type="Rhea" id="RHEA:70575"/>
        <dbReference type="ChEBI" id="CHEBI:15377"/>
        <dbReference type="ChEBI" id="CHEBI:15378"/>
        <dbReference type="ChEBI" id="CHEBI:57865"/>
        <dbReference type="ChEBI" id="CHEBI:184387"/>
    </reaction>
    <physiologicalReaction direction="left-to-right" evidence="3">
        <dbReference type="Rhea" id="RHEA:70576"/>
    </physiologicalReaction>
</comment>
<sequence>MDYNPTTSRATSVEADAAARHQHQSPAAAVDWSITFWGTGDSMGVPRVYCACEVCEEARRSGVNRRYRSSVLLERGEDKLLIDCGPDWTGQMERAGIFWLDELLITHAHQDHIAGLTSYADACRWLKRKGRVITPTEVSDTIRMMYPWLERFVTFQSIEEPWRWHEWSIRPIRVNHGKNGYAYAYRFDRVNDDESAAGSGRRQAYPNDSANPGLRSWVYASDAIGLGEEELRWFQELDLLILGTNFYHEQAEYSTRSVYDMVEAFRLIEDIQPQQVVFTHMSHDIDLRHSYPLLPQVTLARTGMRIGR</sequence>
<feature type="region of interest" description="Disordered" evidence="4">
    <location>
        <begin position="1"/>
        <end position="24"/>
    </location>
</feature>
<dbReference type="PANTHER" id="PTHR42663:SF6">
    <property type="entry name" value="HYDROLASE C777.06C-RELATED"/>
    <property type="match status" value="1"/>
</dbReference>
<evidence type="ECO:0000256" key="3">
    <source>
        <dbReference type="ARBA" id="ARBA00048505"/>
    </source>
</evidence>
<accession>A0ABS8YA64</accession>
<dbReference type="Proteomes" id="UP001199916">
    <property type="component" value="Unassembled WGS sequence"/>
</dbReference>
<dbReference type="InterPro" id="IPR036866">
    <property type="entry name" value="RibonucZ/Hydroxyglut_hydro"/>
</dbReference>
<comment type="caution">
    <text evidence="6">The sequence shown here is derived from an EMBL/GenBank/DDBJ whole genome shotgun (WGS) entry which is preliminary data.</text>
</comment>
<evidence type="ECO:0000256" key="4">
    <source>
        <dbReference type="SAM" id="MobiDB-lite"/>
    </source>
</evidence>
<organism evidence="6 7">
    <name type="scientific">Paenibacillus profundus</name>
    <dbReference type="NCBI Taxonomy" id="1173085"/>
    <lineage>
        <taxon>Bacteria</taxon>
        <taxon>Bacillati</taxon>
        <taxon>Bacillota</taxon>
        <taxon>Bacilli</taxon>
        <taxon>Bacillales</taxon>
        <taxon>Paenibacillaceae</taxon>
        <taxon>Paenibacillus</taxon>
    </lineage>
</organism>
<dbReference type="Gene3D" id="3.60.15.10">
    <property type="entry name" value="Ribonuclease Z/Hydroxyacylglutathione hydrolase-like"/>
    <property type="match status" value="1"/>
</dbReference>
<evidence type="ECO:0000256" key="2">
    <source>
        <dbReference type="ARBA" id="ARBA00034301"/>
    </source>
</evidence>
<protein>
    <submittedName>
        <fullName evidence="6">MBL fold metallo-hydrolase</fullName>
    </submittedName>
</protein>
<dbReference type="CDD" id="cd16279">
    <property type="entry name" value="metallo-hydrolase-like_MBL-fold"/>
    <property type="match status" value="1"/>
</dbReference>
<feature type="compositionally biased region" description="Polar residues" evidence="4">
    <location>
        <begin position="1"/>
        <end position="11"/>
    </location>
</feature>
<gene>
    <name evidence="6" type="ORF">LQV63_05605</name>
</gene>
<evidence type="ECO:0000313" key="7">
    <source>
        <dbReference type="Proteomes" id="UP001199916"/>
    </source>
</evidence>
<comment type="catalytic activity">
    <reaction evidence="1">
        <text>3',5'-cyclic CMP + H2O = CMP + H(+)</text>
        <dbReference type="Rhea" id="RHEA:72675"/>
        <dbReference type="ChEBI" id="CHEBI:15377"/>
        <dbReference type="ChEBI" id="CHEBI:15378"/>
        <dbReference type="ChEBI" id="CHEBI:58003"/>
        <dbReference type="ChEBI" id="CHEBI:60377"/>
    </reaction>
    <physiologicalReaction direction="left-to-right" evidence="1">
        <dbReference type="Rhea" id="RHEA:72676"/>
    </physiologicalReaction>
</comment>
<comment type="function">
    <text evidence="2">Counteracts the endogenous Pycsar antiviral defense system. Phosphodiesterase that enables metal-dependent hydrolysis of host cyclic nucleotide Pycsar defense signals such as cCMP and cUMP.</text>
</comment>
<evidence type="ECO:0000259" key="5">
    <source>
        <dbReference type="Pfam" id="PF12706"/>
    </source>
</evidence>
<reference evidence="6 7" key="1">
    <citation type="submission" date="2021-11" db="EMBL/GenBank/DDBJ databases">
        <title>Draft genome sequence of Paenibacillus profundus YoMME, a new Gram-positive bacteria with exoelectrogenic properties.</title>
        <authorList>
            <person name="Hubenova Y."/>
            <person name="Hubenova E."/>
            <person name="Manasiev Y."/>
            <person name="Peykov S."/>
            <person name="Mitov M."/>
        </authorList>
    </citation>
    <scope>NUCLEOTIDE SEQUENCE [LARGE SCALE GENOMIC DNA]</scope>
    <source>
        <strain evidence="6 7">YoMME</strain>
    </source>
</reference>
<evidence type="ECO:0000256" key="1">
    <source>
        <dbReference type="ARBA" id="ARBA00034221"/>
    </source>
</evidence>
<keyword evidence="7" id="KW-1185">Reference proteome</keyword>
<proteinExistence type="predicted"/>
<dbReference type="Pfam" id="PF12706">
    <property type="entry name" value="Lactamase_B_2"/>
    <property type="match status" value="1"/>
</dbReference>
<dbReference type="InterPro" id="IPR001279">
    <property type="entry name" value="Metallo-B-lactamas"/>
</dbReference>